<accession>A0ACB9J9X3</accession>
<keyword evidence="2" id="KW-1185">Reference proteome</keyword>
<reference evidence="1 2" key="2">
    <citation type="journal article" date="2022" name="Mol. Ecol. Resour.">
        <title>The genomes of chicory, endive, great burdock and yacon provide insights into Asteraceae paleo-polyploidization history and plant inulin production.</title>
        <authorList>
            <person name="Fan W."/>
            <person name="Wang S."/>
            <person name="Wang H."/>
            <person name="Wang A."/>
            <person name="Jiang F."/>
            <person name="Liu H."/>
            <person name="Zhao H."/>
            <person name="Xu D."/>
            <person name="Zhang Y."/>
        </authorList>
    </citation>
    <scope>NUCLEOTIDE SEQUENCE [LARGE SCALE GENOMIC DNA]</scope>
    <source>
        <strain evidence="2">cv. Yunnan</strain>
        <tissue evidence="1">Leaves</tissue>
    </source>
</reference>
<protein>
    <submittedName>
        <fullName evidence="1">Uncharacterized protein</fullName>
    </submittedName>
</protein>
<sequence>MGGWAVQRTEEILGGSGGSEGSWERRLAQHFKRHGFKDADSSRQHAQKYYLRQNVEKKRRSIHDITITDAQAPPATAFYGGQGIGVPAPSTPASSPPGSQGGAQVGFRSCYMSEIRPLMG</sequence>
<reference evidence="2" key="1">
    <citation type="journal article" date="2022" name="Mol. Ecol. Resour.">
        <title>The genomes of chicory, endive, great burdock and yacon provide insights into Asteraceae palaeo-polyploidization history and plant inulin production.</title>
        <authorList>
            <person name="Fan W."/>
            <person name="Wang S."/>
            <person name="Wang H."/>
            <person name="Wang A."/>
            <person name="Jiang F."/>
            <person name="Liu H."/>
            <person name="Zhao H."/>
            <person name="Xu D."/>
            <person name="Zhang Y."/>
        </authorList>
    </citation>
    <scope>NUCLEOTIDE SEQUENCE [LARGE SCALE GENOMIC DNA]</scope>
    <source>
        <strain evidence="2">cv. Yunnan</strain>
    </source>
</reference>
<proteinExistence type="predicted"/>
<dbReference type="EMBL" id="CM042021">
    <property type="protein sequence ID" value="KAI3817109.1"/>
    <property type="molecule type" value="Genomic_DNA"/>
</dbReference>
<name>A0ACB9J9X3_9ASTR</name>
<evidence type="ECO:0000313" key="1">
    <source>
        <dbReference type="EMBL" id="KAI3817109.1"/>
    </source>
</evidence>
<dbReference type="Proteomes" id="UP001056120">
    <property type="component" value="Linkage Group LG04"/>
</dbReference>
<organism evidence="1 2">
    <name type="scientific">Smallanthus sonchifolius</name>
    <dbReference type="NCBI Taxonomy" id="185202"/>
    <lineage>
        <taxon>Eukaryota</taxon>
        <taxon>Viridiplantae</taxon>
        <taxon>Streptophyta</taxon>
        <taxon>Embryophyta</taxon>
        <taxon>Tracheophyta</taxon>
        <taxon>Spermatophyta</taxon>
        <taxon>Magnoliopsida</taxon>
        <taxon>eudicotyledons</taxon>
        <taxon>Gunneridae</taxon>
        <taxon>Pentapetalae</taxon>
        <taxon>asterids</taxon>
        <taxon>campanulids</taxon>
        <taxon>Asterales</taxon>
        <taxon>Asteraceae</taxon>
        <taxon>Asteroideae</taxon>
        <taxon>Heliantheae alliance</taxon>
        <taxon>Millerieae</taxon>
        <taxon>Smallanthus</taxon>
    </lineage>
</organism>
<gene>
    <name evidence="1" type="ORF">L1987_10898</name>
</gene>
<comment type="caution">
    <text evidence="1">The sequence shown here is derived from an EMBL/GenBank/DDBJ whole genome shotgun (WGS) entry which is preliminary data.</text>
</comment>
<evidence type="ECO:0000313" key="2">
    <source>
        <dbReference type="Proteomes" id="UP001056120"/>
    </source>
</evidence>